<keyword evidence="2 5" id="KW-0812">Transmembrane</keyword>
<feature type="transmembrane region" description="Helical" evidence="5">
    <location>
        <begin position="96"/>
        <end position="115"/>
    </location>
</feature>
<dbReference type="InterPro" id="IPR013057">
    <property type="entry name" value="AA_transpt_TM"/>
</dbReference>
<feature type="transmembrane region" description="Helical" evidence="5">
    <location>
        <begin position="29"/>
        <end position="51"/>
    </location>
</feature>
<reference evidence="8" key="1">
    <citation type="submission" date="2022-11" db="UniProtKB">
        <authorList>
            <consortium name="WormBaseParasite"/>
        </authorList>
    </citation>
    <scope>IDENTIFICATION</scope>
</reference>
<feature type="transmembrane region" description="Helical" evidence="5">
    <location>
        <begin position="72"/>
        <end position="90"/>
    </location>
</feature>
<dbReference type="PANTHER" id="PTHR22950">
    <property type="entry name" value="AMINO ACID TRANSPORTER"/>
    <property type="match status" value="1"/>
</dbReference>
<evidence type="ECO:0000313" key="8">
    <source>
        <dbReference type="WBParaSite" id="ACRNAN_scaffold3393.g21501.t1"/>
    </source>
</evidence>
<dbReference type="GO" id="GO:0005774">
    <property type="term" value="C:vacuolar membrane"/>
    <property type="evidence" value="ECO:0007669"/>
    <property type="project" value="TreeGrafter"/>
</dbReference>
<evidence type="ECO:0000256" key="4">
    <source>
        <dbReference type="ARBA" id="ARBA00023136"/>
    </source>
</evidence>
<evidence type="ECO:0000259" key="6">
    <source>
        <dbReference type="Pfam" id="PF01490"/>
    </source>
</evidence>
<keyword evidence="4 5" id="KW-0472">Membrane</keyword>
<evidence type="ECO:0000256" key="1">
    <source>
        <dbReference type="ARBA" id="ARBA00004141"/>
    </source>
</evidence>
<feature type="domain" description="Amino acid transporter transmembrane" evidence="6">
    <location>
        <begin position="2"/>
        <end position="138"/>
    </location>
</feature>
<dbReference type="WBParaSite" id="ACRNAN_scaffold3393.g21501.t1">
    <property type="protein sequence ID" value="ACRNAN_scaffold3393.g21501.t1"/>
    <property type="gene ID" value="ACRNAN_scaffold3393.g21501"/>
</dbReference>
<evidence type="ECO:0000256" key="3">
    <source>
        <dbReference type="ARBA" id="ARBA00022989"/>
    </source>
</evidence>
<proteinExistence type="predicted"/>
<dbReference type="GO" id="GO:0015179">
    <property type="term" value="F:L-amino acid transmembrane transporter activity"/>
    <property type="evidence" value="ECO:0007669"/>
    <property type="project" value="TreeGrafter"/>
</dbReference>
<dbReference type="Proteomes" id="UP000887540">
    <property type="component" value="Unplaced"/>
</dbReference>
<keyword evidence="3 5" id="KW-1133">Transmembrane helix</keyword>
<sequence length="192" mass="21232">MYVPPSILGYLTYGDSLRDSVINSLQIKAIQQCVNIFVSLHVILSLTIMFNPVHQEAEDFFRIPQGFSSIKVRFLIMLAAIFIAESVPSVGPMMNIVGSTGITIASTIFPALFYLHLSAAEMKQAESASLKDVITTIPRRTLVCCLIVISPFLKNASKYANNVGDTNCCGHWQNISRYATNVCSNPDMSYFH</sequence>
<organism evidence="7 8">
    <name type="scientific">Acrobeloides nanus</name>
    <dbReference type="NCBI Taxonomy" id="290746"/>
    <lineage>
        <taxon>Eukaryota</taxon>
        <taxon>Metazoa</taxon>
        <taxon>Ecdysozoa</taxon>
        <taxon>Nematoda</taxon>
        <taxon>Chromadorea</taxon>
        <taxon>Rhabditida</taxon>
        <taxon>Tylenchina</taxon>
        <taxon>Cephalobomorpha</taxon>
        <taxon>Cephaloboidea</taxon>
        <taxon>Cephalobidae</taxon>
        <taxon>Acrobeloides</taxon>
    </lineage>
</organism>
<evidence type="ECO:0000256" key="2">
    <source>
        <dbReference type="ARBA" id="ARBA00022692"/>
    </source>
</evidence>
<evidence type="ECO:0000313" key="7">
    <source>
        <dbReference type="Proteomes" id="UP000887540"/>
    </source>
</evidence>
<evidence type="ECO:0000256" key="5">
    <source>
        <dbReference type="SAM" id="Phobius"/>
    </source>
</evidence>
<name>A0A914DR61_9BILA</name>
<protein>
    <submittedName>
        <fullName evidence="8">Amino acid transporter transmembrane domain-containing protein</fullName>
    </submittedName>
</protein>
<dbReference type="AlphaFoldDB" id="A0A914DR61"/>
<accession>A0A914DR61</accession>
<comment type="subcellular location">
    <subcellularLocation>
        <location evidence="1">Membrane</location>
        <topology evidence="1">Multi-pass membrane protein</topology>
    </subcellularLocation>
</comment>
<keyword evidence="7" id="KW-1185">Reference proteome</keyword>
<dbReference type="PANTHER" id="PTHR22950:SF703">
    <property type="entry name" value="AMINO ACID TRANSPORTER TRANSMEMBRANE DOMAIN-CONTAINING PROTEIN"/>
    <property type="match status" value="1"/>
</dbReference>
<dbReference type="Pfam" id="PF01490">
    <property type="entry name" value="Aa_trans"/>
    <property type="match status" value="1"/>
</dbReference>